<dbReference type="PANTHER" id="PTHR43400:SF1">
    <property type="entry name" value="FUMARATE REDUCTASE"/>
    <property type="match status" value="1"/>
</dbReference>
<dbReference type="Gene3D" id="3.10.120.10">
    <property type="entry name" value="Cytochrome b5-like heme/steroid binding domain"/>
    <property type="match status" value="1"/>
</dbReference>
<dbReference type="OrthoDB" id="10252157at2759"/>
<dbReference type="EMBL" id="QKWP01005108">
    <property type="protein sequence ID" value="RIB00149.1"/>
    <property type="molecule type" value="Genomic_DNA"/>
</dbReference>
<dbReference type="STRING" id="44941.A0A397TUV8"/>
<organism evidence="1 2">
    <name type="scientific">Gigaspora rosea</name>
    <dbReference type="NCBI Taxonomy" id="44941"/>
    <lineage>
        <taxon>Eukaryota</taxon>
        <taxon>Fungi</taxon>
        <taxon>Fungi incertae sedis</taxon>
        <taxon>Mucoromycota</taxon>
        <taxon>Glomeromycotina</taxon>
        <taxon>Glomeromycetes</taxon>
        <taxon>Diversisporales</taxon>
        <taxon>Gigasporaceae</taxon>
        <taxon>Gigaspora</taxon>
    </lineage>
</organism>
<protein>
    <submittedName>
        <fullName evidence="1">Uncharacterized protein</fullName>
    </submittedName>
</protein>
<accession>A0A397TUV8</accession>
<keyword evidence="2" id="KW-1185">Reference proteome</keyword>
<reference evidence="1 2" key="1">
    <citation type="submission" date="2018-06" db="EMBL/GenBank/DDBJ databases">
        <title>Comparative genomics reveals the genomic features of Rhizophagus irregularis, R. cerebriforme, R. diaphanum and Gigaspora rosea, and their symbiotic lifestyle signature.</title>
        <authorList>
            <person name="Morin E."/>
            <person name="San Clemente H."/>
            <person name="Chen E.C.H."/>
            <person name="De La Providencia I."/>
            <person name="Hainaut M."/>
            <person name="Kuo A."/>
            <person name="Kohler A."/>
            <person name="Murat C."/>
            <person name="Tang N."/>
            <person name="Roy S."/>
            <person name="Loubradou J."/>
            <person name="Henrissat B."/>
            <person name="Grigoriev I.V."/>
            <person name="Corradi N."/>
            <person name="Roux C."/>
            <person name="Martin F.M."/>
        </authorList>
    </citation>
    <scope>NUCLEOTIDE SEQUENCE [LARGE SCALE GENOMIC DNA]</scope>
    <source>
        <strain evidence="1 2">DAOM 194757</strain>
    </source>
</reference>
<evidence type="ECO:0000313" key="2">
    <source>
        <dbReference type="Proteomes" id="UP000266673"/>
    </source>
</evidence>
<comment type="caution">
    <text evidence="1">The sequence shown here is derived from an EMBL/GenBank/DDBJ whole genome shotgun (WGS) entry which is preliminary data.</text>
</comment>
<evidence type="ECO:0000313" key="1">
    <source>
        <dbReference type="EMBL" id="RIB00149.1"/>
    </source>
</evidence>
<dbReference type="InterPro" id="IPR027477">
    <property type="entry name" value="Succ_DH/fumarate_Rdtase_cat_sf"/>
</dbReference>
<dbReference type="InterPro" id="IPR050315">
    <property type="entry name" value="FAD-oxidoreductase_2"/>
</dbReference>
<dbReference type="Proteomes" id="UP000266673">
    <property type="component" value="Unassembled WGS sequence"/>
</dbReference>
<dbReference type="InterPro" id="IPR036400">
    <property type="entry name" value="Cyt_B5-like_heme/steroid_sf"/>
</dbReference>
<dbReference type="SUPFAM" id="SSF56425">
    <property type="entry name" value="Succinate dehydrogenase/fumarate reductase flavoprotein, catalytic domain"/>
    <property type="match status" value="1"/>
</dbReference>
<dbReference type="SUPFAM" id="SSF55856">
    <property type="entry name" value="Cytochrome b5-like heme/steroid binding domain"/>
    <property type="match status" value="1"/>
</dbReference>
<dbReference type="AlphaFoldDB" id="A0A397TUV8"/>
<sequence>MVKEKTVLNELTSKEIEWHCKHYVGRGLMRKFSGEALTKKLATFDDYNDIASNKKKDPIGKKFFHNVPITINDQFYVVLMSPVLHYTMSDCWVVVKGEGLNVTNFFQIILVLAVKKAILIYAGKDATEEVRKFSLDLFVLNAY</sequence>
<name>A0A397TUV8_9GLOM</name>
<gene>
    <name evidence="1" type="ORF">C2G38_2235438</name>
</gene>
<proteinExistence type="predicted"/>
<dbReference type="PANTHER" id="PTHR43400">
    <property type="entry name" value="FUMARATE REDUCTASE"/>
    <property type="match status" value="1"/>
</dbReference>